<reference evidence="9 10" key="1">
    <citation type="journal article" date="2011" name="Stand. Genomic Sci.">
        <title>Complete genome sequence of Haliscomenobacter hydrossis type strain (O).</title>
        <authorList>
            <consortium name="US DOE Joint Genome Institute (JGI-PGF)"/>
            <person name="Daligault H."/>
            <person name="Lapidus A."/>
            <person name="Zeytun A."/>
            <person name="Nolan M."/>
            <person name="Lucas S."/>
            <person name="Del Rio T.G."/>
            <person name="Tice H."/>
            <person name="Cheng J.F."/>
            <person name="Tapia R."/>
            <person name="Han C."/>
            <person name="Goodwin L."/>
            <person name="Pitluck S."/>
            <person name="Liolios K."/>
            <person name="Pagani I."/>
            <person name="Ivanova N."/>
            <person name="Huntemann M."/>
            <person name="Mavromatis K."/>
            <person name="Mikhailova N."/>
            <person name="Pati A."/>
            <person name="Chen A."/>
            <person name="Palaniappan K."/>
            <person name="Land M."/>
            <person name="Hauser L."/>
            <person name="Brambilla E.M."/>
            <person name="Rohde M."/>
            <person name="Verbarg S."/>
            <person name="Goker M."/>
            <person name="Bristow J."/>
            <person name="Eisen J.A."/>
            <person name="Markowitz V."/>
            <person name="Hugenholtz P."/>
            <person name="Kyrpides N.C."/>
            <person name="Klenk H.P."/>
            <person name="Woyke T."/>
        </authorList>
    </citation>
    <scope>NUCLEOTIDE SEQUENCE [LARGE SCALE GENOMIC DNA]</scope>
    <source>
        <strain evidence="10">ATCC 27775 / DSM 1100 / LMG 10767 / O</strain>
    </source>
</reference>
<evidence type="ECO:0000256" key="2">
    <source>
        <dbReference type="ARBA" id="ARBA00004141"/>
    </source>
</evidence>
<dbReference type="GO" id="GO:0016020">
    <property type="term" value="C:membrane"/>
    <property type="evidence" value="ECO:0007669"/>
    <property type="project" value="UniProtKB-SubCell"/>
</dbReference>
<feature type="transmembrane region" description="Helical" evidence="7">
    <location>
        <begin position="54"/>
        <end position="76"/>
    </location>
</feature>
<gene>
    <name evidence="9" type="ordered locus">Halhy_1210</name>
</gene>
<reference key="2">
    <citation type="submission" date="2011-04" db="EMBL/GenBank/DDBJ databases">
        <title>Complete sequence of chromosome of Haliscomenobacter hydrossis DSM 1100.</title>
        <authorList>
            <consortium name="US DOE Joint Genome Institute (JGI-PGF)"/>
            <person name="Lucas S."/>
            <person name="Han J."/>
            <person name="Lapidus A."/>
            <person name="Bruce D."/>
            <person name="Goodwin L."/>
            <person name="Pitluck S."/>
            <person name="Peters L."/>
            <person name="Kyrpides N."/>
            <person name="Mavromatis K."/>
            <person name="Ivanova N."/>
            <person name="Ovchinnikova G."/>
            <person name="Pagani I."/>
            <person name="Daligault H."/>
            <person name="Detter J.C."/>
            <person name="Han C."/>
            <person name="Land M."/>
            <person name="Hauser L."/>
            <person name="Markowitz V."/>
            <person name="Cheng J.-F."/>
            <person name="Hugenholtz P."/>
            <person name="Woyke T."/>
            <person name="Wu D."/>
            <person name="Verbarg S."/>
            <person name="Frueling A."/>
            <person name="Brambilla E."/>
            <person name="Klenk H.-P."/>
            <person name="Eisen J.A."/>
        </authorList>
    </citation>
    <scope>NUCLEOTIDE SEQUENCE</scope>
    <source>
        <strain>DSM 1100</strain>
    </source>
</reference>
<feature type="domain" description="Peptidase M50" evidence="8">
    <location>
        <begin position="59"/>
        <end position="236"/>
    </location>
</feature>
<accession>F4KT00</accession>
<keyword evidence="6 7" id="KW-0472">Membrane</keyword>
<evidence type="ECO:0000313" key="10">
    <source>
        <dbReference type="Proteomes" id="UP000008461"/>
    </source>
</evidence>
<dbReference type="EMBL" id="CP002691">
    <property type="protein sequence ID" value="AEE49107.1"/>
    <property type="molecule type" value="Genomic_DNA"/>
</dbReference>
<evidence type="ECO:0000256" key="4">
    <source>
        <dbReference type="ARBA" id="ARBA00022692"/>
    </source>
</evidence>
<evidence type="ECO:0000313" key="9">
    <source>
        <dbReference type="EMBL" id="AEE49107.1"/>
    </source>
</evidence>
<dbReference type="Proteomes" id="UP000008461">
    <property type="component" value="Chromosome"/>
</dbReference>
<comment type="cofactor">
    <cofactor evidence="1">
        <name>Zn(2+)</name>
        <dbReference type="ChEBI" id="CHEBI:29105"/>
    </cofactor>
</comment>
<dbReference type="InterPro" id="IPR008915">
    <property type="entry name" value="Peptidase_M50"/>
</dbReference>
<comment type="similarity">
    <text evidence="3">Belongs to the peptidase M50B family.</text>
</comment>
<dbReference type="OrthoDB" id="927026at2"/>
<name>F4KT00_HALH1</name>
<evidence type="ECO:0000256" key="6">
    <source>
        <dbReference type="ARBA" id="ARBA00023136"/>
    </source>
</evidence>
<proteinExistence type="inferred from homology"/>
<organism evidence="9 10">
    <name type="scientific">Haliscomenobacter hydrossis (strain ATCC 27775 / DSM 1100 / LMG 10767 / O)</name>
    <dbReference type="NCBI Taxonomy" id="760192"/>
    <lineage>
        <taxon>Bacteria</taxon>
        <taxon>Pseudomonadati</taxon>
        <taxon>Bacteroidota</taxon>
        <taxon>Saprospiria</taxon>
        <taxon>Saprospirales</taxon>
        <taxon>Haliscomenobacteraceae</taxon>
        <taxon>Haliscomenobacter</taxon>
    </lineage>
</organism>
<feature type="transmembrane region" description="Helical" evidence="7">
    <location>
        <begin position="134"/>
        <end position="157"/>
    </location>
</feature>
<evidence type="ECO:0000256" key="1">
    <source>
        <dbReference type="ARBA" id="ARBA00001947"/>
    </source>
</evidence>
<feature type="transmembrane region" description="Helical" evidence="7">
    <location>
        <begin position="169"/>
        <end position="190"/>
    </location>
</feature>
<keyword evidence="5 7" id="KW-1133">Transmembrane helix</keyword>
<evidence type="ECO:0000256" key="3">
    <source>
        <dbReference type="ARBA" id="ARBA00007931"/>
    </source>
</evidence>
<dbReference type="eggNOG" id="COG1994">
    <property type="taxonomic scope" value="Bacteria"/>
</dbReference>
<dbReference type="KEGG" id="hhy:Halhy_1210"/>
<dbReference type="GO" id="GO:0006508">
    <property type="term" value="P:proteolysis"/>
    <property type="evidence" value="ECO:0007669"/>
    <property type="project" value="InterPro"/>
</dbReference>
<comment type="subcellular location">
    <subcellularLocation>
        <location evidence="2">Membrane</location>
        <topology evidence="2">Multi-pass membrane protein</topology>
    </subcellularLocation>
</comment>
<keyword evidence="10" id="KW-1185">Reference proteome</keyword>
<feature type="transmembrane region" description="Helical" evidence="7">
    <location>
        <begin position="12"/>
        <end position="34"/>
    </location>
</feature>
<sequence length="387" mass="42292">MSKKKQSKIGQLIVGGLIGAGIGYLGMYAVIHWVPDAVVQQLKGPGETWWEGPFKISVAFVALWAALAAHELGHLLTGLAQGFKFHLYVAGFLGVRRNPLTEKVEAYFNRDPNLFGGVAATLPIQKSPDLRQKLAAIVAAGPLISLLGALLGIPAYGGTLQLTDSASPATRIFFVFLLVFALSSLMLFLATTIPGRTGAFFTDRARFFRLIGGGKAAQVEQAMLELLAQSYTQQPYGQMDPTQIELVKTDDSQLMQAFAYSLEYYYHLDRGETTRALAAATILESRVDEQPITFKVELLKDIVFAYAFLAKDPIKARQAWDKTGKLGNAAKDAHALLAKTALFLAEGNHQEARACLQQGLAALPAKMQKYSDQFYWAQYQVLAQEIG</sequence>
<evidence type="ECO:0000259" key="8">
    <source>
        <dbReference type="Pfam" id="PF02163"/>
    </source>
</evidence>
<dbReference type="CDD" id="cd05709">
    <property type="entry name" value="S2P-M50"/>
    <property type="match status" value="1"/>
</dbReference>
<dbReference type="RefSeq" id="WP_013763662.1">
    <property type="nucleotide sequence ID" value="NC_015510.1"/>
</dbReference>
<keyword evidence="4 7" id="KW-0812">Transmembrane</keyword>
<dbReference type="AlphaFoldDB" id="F4KT00"/>
<dbReference type="Pfam" id="PF02163">
    <property type="entry name" value="Peptidase_M50"/>
    <property type="match status" value="1"/>
</dbReference>
<dbReference type="HOGENOM" id="CLU_713224_0_0_10"/>
<protein>
    <recommendedName>
        <fullName evidence="8">Peptidase M50 domain-containing protein</fullName>
    </recommendedName>
</protein>
<evidence type="ECO:0000256" key="7">
    <source>
        <dbReference type="SAM" id="Phobius"/>
    </source>
</evidence>
<evidence type="ECO:0000256" key="5">
    <source>
        <dbReference type="ARBA" id="ARBA00022989"/>
    </source>
</evidence>